<name>A0A0C2VPQ0_9BACL</name>
<evidence type="ECO:0008006" key="5">
    <source>
        <dbReference type="Google" id="ProtNLM"/>
    </source>
</evidence>
<dbReference type="PROSITE" id="PS51257">
    <property type="entry name" value="PROKAR_LIPOPROTEIN"/>
    <property type="match status" value="1"/>
</dbReference>
<dbReference type="AlphaFoldDB" id="A0A0C2VPQ0"/>
<dbReference type="PATRIC" id="fig|220754.4.peg.3105"/>
<dbReference type="RefSeq" id="WP_232304290.1">
    <property type="nucleotide sequence ID" value="NZ_JXRR01000017.1"/>
</dbReference>
<protein>
    <recommendedName>
        <fullName evidence="5">DUF4247 domain-containing protein</fullName>
    </recommendedName>
</protein>
<feature type="signal peptide" evidence="2">
    <location>
        <begin position="1"/>
        <end position="21"/>
    </location>
</feature>
<comment type="caution">
    <text evidence="3">The sequence shown here is derived from an EMBL/GenBank/DDBJ whole genome shotgun (WGS) entry which is preliminary data.</text>
</comment>
<sequence length="196" mass="21394">MKKSILSVLIAAVLLFVAACGNGSGSIFKDGIEEFISNTYPLYDTIASTENSDQYARVYRAENQDIASVADSLQGHEEPTEMSEENEGKQIFIYDQYFVTLTQSEDNASNTMIEVAEEEFVRNNYSPGFFEGYLLASLLGNIFGNNWSTQRNQTCNLNPERCYGGYNSSGSYVGKTSTPTIRGASTNRGGGTGSGK</sequence>
<reference evidence="3 4" key="1">
    <citation type="submission" date="2015-01" db="EMBL/GenBank/DDBJ databases">
        <title>Jeotgalibacillus campisalis genome sequencing.</title>
        <authorList>
            <person name="Goh K.M."/>
            <person name="Chan K.-G."/>
            <person name="Yaakop A.S."/>
            <person name="Ee R."/>
            <person name="Gan H.M."/>
            <person name="Chan C.S."/>
        </authorList>
    </citation>
    <scope>NUCLEOTIDE SEQUENCE [LARGE SCALE GENOMIC DNA]</scope>
    <source>
        <strain evidence="3 4">SF-57</strain>
    </source>
</reference>
<evidence type="ECO:0000256" key="1">
    <source>
        <dbReference type="SAM" id="MobiDB-lite"/>
    </source>
</evidence>
<evidence type="ECO:0000313" key="4">
    <source>
        <dbReference type="Proteomes" id="UP000031972"/>
    </source>
</evidence>
<feature type="region of interest" description="Disordered" evidence="1">
    <location>
        <begin position="174"/>
        <end position="196"/>
    </location>
</feature>
<evidence type="ECO:0000256" key="2">
    <source>
        <dbReference type="SAM" id="SignalP"/>
    </source>
</evidence>
<dbReference type="Pfam" id="PF14042">
    <property type="entry name" value="DUF4247"/>
    <property type="match status" value="1"/>
</dbReference>
<keyword evidence="2" id="KW-0732">Signal</keyword>
<proteinExistence type="predicted"/>
<feature type="compositionally biased region" description="Polar residues" evidence="1">
    <location>
        <begin position="174"/>
        <end position="187"/>
    </location>
</feature>
<evidence type="ECO:0000313" key="3">
    <source>
        <dbReference type="EMBL" id="KIL46416.1"/>
    </source>
</evidence>
<dbReference type="InterPro" id="IPR025341">
    <property type="entry name" value="DUF4247"/>
</dbReference>
<organism evidence="3 4">
    <name type="scientific">Jeotgalibacillus campisalis</name>
    <dbReference type="NCBI Taxonomy" id="220754"/>
    <lineage>
        <taxon>Bacteria</taxon>
        <taxon>Bacillati</taxon>
        <taxon>Bacillota</taxon>
        <taxon>Bacilli</taxon>
        <taxon>Bacillales</taxon>
        <taxon>Caryophanaceae</taxon>
        <taxon>Jeotgalibacillus</taxon>
    </lineage>
</organism>
<accession>A0A0C2VPQ0</accession>
<keyword evidence="4" id="KW-1185">Reference proteome</keyword>
<dbReference type="EMBL" id="JXRR01000017">
    <property type="protein sequence ID" value="KIL46416.1"/>
    <property type="molecule type" value="Genomic_DNA"/>
</dbReference>
<feature type="chain" id="PRO_5039353492" description="DUF4247 domain-containing protein" evidence="2">
    <location>
        <begin position="22"/>
        <end position="196"/>
    </location>
</feature>
<dbReference type="Proteomes" id="UP000031972">
    <property type="component" value="Unassembled WGS sequence"/>
</dbReference>
<gene>
    <name evidence="3" type="ORF">KR50_30910</name>
</gene>